<dbReference type="RefSeq" id="WP_198823713.1">
    <property type="nucleotide sequence ID" value="NZ_JAEILT010000004.1"/>
</dbReference>
<dbReference type="Proteomes" id="UP000649232">
    <property type="component" value="Unassembled WGS sequence"/>
</dbReference>
<sequence>MIIINTEKQLRELLNLPNCFLAIEPLSGETNFIKLEGDFGFVAPLAIQEEWGDYSEEKVSLSTKISDILSNWVDDDIVEHIPIPYPHPLKNNTPTGYLVRWPPEE</sequence>
<comment type="caution">
    <text evidence="1">The sequence shown here is derived from an EMBL/GenBank/DDBJ whole genome shotgun (WGS) entry which is preliminary data.</text>
</comment>
<protein>
    <submittedName>
        <fullName evidence="1">Uncharacterized protein</fullName>
    </submittedName>
</protein>
<name>A0ABS0WAQ3_9ALTE</name>
<proteinExistence type="predicted"/>
<gene>
    <name evidence="1" type="ORF">JEU11_03725</name>
</gene>
<evidence type="ECO:0000313" key="2">
    <source>
        <dbReference type="Proteomes" id="UP000649232"/>
    </source>
</evidence>
<evidence type="ECO:0000313" key="1">
    <source>
        <dbReference type="EMBL" id="MBJ2135553.1"/>
    </source>
</evidence>
<accession>A0ABS0WAQ3</accession>
<reference evidence="1 2" key="1">
    <citation type="submission" date="2020-12" db="EMBL/GenBank/DDBJ databases">
        <title>Draft genome sequences of nine environmental bacterial isolates colonizing plastic.</title>
        <authorList>
            <person name="Borre I."/>
            <person name="Sonnenschein E.C."/>
        </authorList>
    </citation>
    <scope>NUCLEOTIDE SEQUENCE [LARGE SCALE GENOMIC DNA]</scope>
    <source>
        <strain evidence="1 2">IB30</strain>
    </source>
</reference>
<dbReference type="EMBL" id="JAEILT010000004">
    <property type="protein sequence ID" value="MBJ2135553.1"/>
    <property type="molecule type" value="Genomic_DNA"/>
</dbReference>
<organism evidence="1 2">
    <name type="scientific">Paraglaciecola chathamensis</name>
    <dbReference type="NCBI Taxonomy" id="368405"/>
    <lineage>
        <taxon>Bacteria</taxon>
        <taxon>Pseudomonadati</taxon>
        <taxon>Pseudomonadota</taxon>
        <taxon>Gammaproteobacteria</taxon>
        <taxon>Alteromonadales</taxon>
        <taxon>Alteromonadaceae</taxon>
        <taxon>Paraglaciecola</taxon>
    </lineage>
</organism>